<proteinExistence type="predicted"/>
<accession>A0A381PUX5</accession>
<keyword evidence="1" id="KW-0812">Transmembrane</keyword>
<keyword evidence="1" id="KW-0472">Membrane</keyword>
<evidence type="ECO:0008006" key="3">
    <source>
        <dbReference type="Google" id="ProtNLM"/>
    </source>
</evidence>
<evidence type="ECO:0000256" key="1">
    <source>
        <dbReference type="SAM" id="Phobius"/>
    </source>
</evidence>
<dbReference type="InterPro" id="IPR012902">
    <property type="entry name" value="N_methyl_site"/>
</dbReference>
<sequence length="203" mass="21849">MARQGGFTLIEVLVGLTVAALALSAGFATLAFLSDREEPVDTVSAVALRGATTRSLLIGWLSEARLQAYRRGPVFQGFDAEERGASSDELNFPTRASTPLGVGTSIVRLFIDRDTQTPEKGLVAELTERASDEPRVVELVPEAGALEISYLMPIDGSTGEWTPAWVNTRRLPKAIRLALAATAPDTLPSLLRYPILVALETTR</sequence>
<dbReference type="PROSITE" id="PS00409">
    <property type="entry name" value="PROKAR_NTER_METHYL"/>
    <property type="match status" value="1"/>
</dbReference>
<keyword evidence="1" id="KW-1133">Transmembrane helix</keyword>
<name>A0A381PUX5_9ZZZZ</name>
<dbReference type="NCBIfam" id="TIGR02532">
    <property type="entry name" value="IV_pilin_GFxxxE"/>
    <property type="match status" value="1"/>
</dbReference>
<feature type="transmembrane region" description="Helical" evidence="1">
    <location>
        <begin position="12"/>
        <end position="33"/>
    </location>
</feature>
<gene>
    <name evidence="2" type="ORF">METZ01_LOCUS23736</name>
</gene>
<organism evidence="2">
    <name type="scientific">marine metagenome</name>
    <dbReference type="NCBI Taxonomy" id="408172"/>
    <lineage>
        <taxon>unclassified sequences</taxon>
        <taxon>metagenomes</taxon>
        <taxon>ecological metagenomes</taxon>
    </lineage>
</organism>
<reference evidence="2" key="1">
    <citation type="submission" date="2018-05" db="EMBL/GenBank/DDBJ databases">
        <authorList>
            <person name="Lanie J.A."/>
            <person name="Ng W.-L."/>
            <person name="Kazmierczak K.M."/>
            <person name="Andrzejewski T.M."/>
            <person name="Davidsen T.M."/>
            <person name="Wayne K.J."/>
            <person name="Tettelin H."/>
            <person name="Glass J.I."/>
            <person name="Rusch D."/>
            <person name="Podicherti R."/>
            <person name="Tsui H.-C.T."/>
            <person name="Winkler M.E."/>
        </authorList>
    </citation>
    <scope>NUCLEOTIDE SEQUENCE</scope>
</reference>
<protein>
    <recommendedName>
        <fullName evidence="3">Type II secretion system protein J</fullName>
    </recommendedName>
</protein>
<evidence type="ECO:0000313" key="2">
    <source>
        <dbReference type="EMBL" id="SUZ70882.1"/>
    </source>
</evidence>
<dbReference type="AlphaFoldDB" id="A0A381PUX5"/>
<dbReference type="Pfam" id="PF07963">
    <property type="entry name" value="N_methyl"/>
    <property type="match status" value="1"/>
</dbReference>
<dbReference type="EMBL" id="UINC01001105">
    <property type="protein sequence ID" value="SUZ70882.1"/>
    <property type="molecule type" value="Genomic_DNA"/>
</dbReference>